<dbReference type="PANTHER" id="PTHR24198">
    <property type="entry name" value="ANKYRIN REPEAT AND PROTEIN KINASE DOMAIN-CONTAINING PROTEIN"/>
    <property type="match status" value="1"/>
</dbReference>
<evidence type="ECO:0000313" key="4">
    <source>
        <dbReference type="EMBL" id="CRZ04876.1"/>
    </source>
</evidence>
<dbReference type="PROSITE" id="PS50088">
    <property type="entry name" value="ANK_REPEAT"/>
    <property type="match status" value="2"/>
</dbReference>
<evidence type="ECO:0000256" key="3">
    <source>
        <dbReference type="PROSITE-ProRule" id="PRU00023"/>
    </source>
</evidence>
<dbReference type="SUPFAM" id="SSF48403">
    <property type="entry name" value="Ankyrin repeat"/>
    <property type="match status" value="1"/>
</dbReference>
<dbReference type="SMART" id="SM00248">
    <property type="entry name" value="ANK"/>
    <property type="match status" value="4"/>
</dbReference>
<dbReference type="Pfam" id="PF13637">
    <property type="entry name" value="Ank_4"/>
    <property type="match status" value="1"/>
</dbReference>
<sequence>RSTALHLAVRSPREHVAMFLLEKGANPAIRDESGNTALHAAVLNLRINIVRKILHINSAAKGWSQTIINFLGRNPIDLQNHEGHTALHLALRSQSFFVISAGMILLENGANPALVDRLGMTALHAAAANGLVNTVIKILDINPNLINL</sequence>
<organism evidence="4">
    <name type="scientific">Spongospora subterranea</name>
    <dbReference type="NCBI Taxonomy" id="70186"/>
    <lineage>
        <taxon>Eukaryota</taxon>
        <taxon>Sar</taxon>
        <taxon>Rhizaria</taxon>
        <taxon>Endomyxa</taxon>
        <taxon>Phytomyxea</taxon>
        <taxon>Plasmodiophorida</taxon>
        <taxon>Plasmodiophoridae</taxon>
        <taxon>Spongospora</taxon>
    </lineage>
</organism>
<feature type="repeat" description="ANK" evidence="3">
    <location>
        <begin position="82"/>
        <end position="117"/>
    </location>
</feature>
<evidence type="ECO:0000256" key="2">
    <source>
        <dbReference type="ARBA" id="ARBA00023043"/>
    </source>
</evidence>
<protein>
    <submittedName>
        <fullName evidence="4">Uncharacterized protein</fullName>
    </submittedName>
</protein>
<dbReference type="PANTHER" id="PTHR24198:SF165">
    <property type="entry name" value="ANKYRIN REPEAT-CONTAINING PROTEIN-RELATED"/>
    <property type="match status" value="1"/>
</dbReference>
<proteinExistence type="predicted"/>
<dbReference type="AlphaFoldDB" id="A0A0H5QTI5"/>
<dbReference type="PROSITE" id="PS50297">
    <property type="entry name" value="ANK_REP_REGION"/>
    <property type="match status" value="1"/>
</dbReference>
<keyword evidence="1" id="KW-0677">Repeat</keyword>
<dbReference type="Gene3D" id="1.25.40.20">
    <property type="entry name" value="Ankyrin repeat-containing domain"/>
    <property type="match status" value="1"/>
</dbReference>
<feature type="non-terminal residue" evidence="4">
    <location>
        <position position="148"/>
    </location>
</feature>
<feature type="non-terminal residue" evidence="4">
    <location>
        <position position="1"/>
    </location>
</feature>
<dbReference type="InterPro" id="IPR002110">
    <property type="entry name" value="Ankyrin_rpt"/>
</dbReference>
<dbReference type="InterPro" id="IPR036770">
    <property type="entry name" value="Ankyrin_rpt-contain_sf"/>
</dbReference>
<feature type="repeat" description="ANK" evidence="3">
    <location>
        <begin position="1"/>
        <end position="32"/>
    </location>
</feature>
<name>A0A0H5QTI5_9EUKA</name>
<dbReference type="Pfam" id="PF12796">
    <property type="entry name" value="Ank_2"/>
    <property type="match status" value="1"/>
</dbReference>
<accession>A0A0H5QTI5</accession>
<reference evidence="4" key="1">
    <citation type="submission" date="2015-04" db="EMBL/GenBank/DDBJ databases">
        <title>The genome sequence of the plant pathogenic Rhizarian Plasmodiophora brassicae reveals insights in its biotrophic life cycle and the origin of chitin synthesis.</title>
        <authorList>
            <person name="Schwelm A."/>
            <person name="Fogelqvist J."/>
            <person name="Knaust A."/>
            <person name="Julke S."/>
            <person name="Lilja T."/>
            <person name="Dhandapani V."/>
            <person name="Bonilla-Rosso G."/>
            <person name="Karlsson M."/>
            <person name="Shevchenko A."/>
            <person name="Choi S.R."/>
            <person name="Kim H.G."/>
            <person name="Park J.Y."/>
            <person name="Lim Y.P."/>
            <person name="Ludwig-Muller J."/>
            <person name="Dixelius C."/>
        </authorList>
    </citation>
    <scope>NUCLEOTIDE SEQUENCE</scope>
    <source>
        <tissue evidence="4">Potato root galls</tissue>
    </source>
</reference>
<keyword evidence="2 3" id="KW-0040">ANK repeat</keyword>
<evidence type="ECO:0000256" key="1">
    <source>
        <dbReference type="ARBA" id="ARBA00022737"/>
    </source>
</evidence>
<dbReference type="EMBL" id="HACM01004434">
    <property type="protein sequence ID" value="CRZ04876.1"/>
    <property type="molecule type" value="Transcribed_RNA"/>
</dbReference>